<sequence>MGNRYFSPATFGFLQRLAANNNRDWFLEHKAEYEALVRSPALRFIEDIADELATISPHFLALPKKVGGSLMRVNRDIRFGHDKRPYKTNIGIQFRHEMGKDVHAPGFYLHIEKEDCFIGVGIWKPDSKALGQIRDGLLLRTREWENIADKSDFYQHFELVGESLKNAPRGYAKDHPMIDDLKRKDFIGIAPVSEGFITSDELVAEVADYFRHGDPLMHFLCRSLALRY</sequence>
<protein>
    <recommendedName>
        <fullName evidence="2">TIGR02453 family protein</fullName>
    </recommendedName>
</protein>
<evidence type="ECO:0008006" key="2">
    <source>
        <dbReference type="Google" id="ProtNLM"/>
    </source>
</evidence>
<dbReference type="Pfam" id="PF09365">
    <property type="entry name" value="DUF2461"/>
    <property type="match status" value="1"/>
</dbReference>
<dbReference type="PANTHER" id="PTHR36452:SF1">
    <property type="entry name" value="DUF2461 DOMAIN-CONTAINING PROTEIN"/>
    <property type="match status" value="1"/>
</dbReference>
<dbReference type="PIRSF" id="PIRSF028451">
    <property type="entry name" value="UCP028451"/>
    <property type="match status" value="1"/>
</dbReference>
<dbReference type="NCBIfam" id="TIGR02453">
    <property type="entry name" value="TIGR02453 family protein"/>
    <property type="match status" value="1"/>
</dbReference>
<accession>A0A3B1A936</accession>
<name>A0A3B1A936_9ZZZZ</name>
<dbReference type="InterPro" id="IPR015996">
    <property type="entry name" value="UCP028451"/>
</dbReference>
<organism evidence="1">
    <name type="scientific">hydrothermal vent metagenome</name>
    <dbReference type="NCBI Taxonomy" id="652676"/>
    <lineage>
        <taxon>unclassified sequences</taxon>
        <taxon>metagenomes</taxon>
        <taxon>ecological metagenomes</taxon>
    </lineage>
</organism>
<dbReference type="PANTHER" id="PTHR36452">
    <property type="entry name" value="CHROMOSOME 12, WHOLE GENOME SHOTGUN SEQUENCE"/>
    <property type="match status" value="1"/>
</dbReference>
<reference evidence="1" key="1">
    <citation type="submission" date="2018-06" db="EMBL/GenBank/DDBJ databases">
        <authorList>
            <person name="Zhirakovskaya E."/>
        </authorList>
    </citation>
    <scope>NUCLEOTIDE SEQUENCE</scope>
</reference>
<dbReference type="AlphaFoldDB" id="A0A3B1A936"/>
<gene>
    <name evidence="1" type="ORF">MNBD_GAMMA18-2324</name>
</gene>
<dbReference type="InterPro" id="IPR012808">
    <property type="entry name" value="CHP02453"/>
</dbReference>
<dbReference type="EMBL" id="UOFP01000316">
    <property type="protein sequence ID" value="VAW90264.1"/>
    <property type="molecule type" value="Genomic_DNA"/>
</dbReference>
<evidence type="ECO:0000313" key="1">
    <source>
        <dbReference type="EMBL" id="VAW90264.1"/>
    </source>
</evidence>
<proteinExistence type="predicted"/>